<keyword evidence="2" id="KW-1185">Reference proteome</keyword>
<protein>
    <recommendedName>
        <fullName evidence="3">Fe2OG dioxygenase domain-containing protein</fullName>
    </recommendedName>
</protein>
<comment type="caution">
    <text evidence="1">The sequence shown here is derived from an EMBL/GenBank/DDBJ whole genome shotgun (WGS) entry which is preliminary data.</text>
</comment>
<evidence type="ECO:0000313" key="2">
    <source>
        <dbReference type="Proteomes" id="UP001314263"/>
    </source>
</evidence>
<name>A0AAV1I6J4_9CHLO</name>
<proteinExistence type="predicted"/>
<dbReference type="AlphaFoldDB" id="A0AAV1I6J4"/>
<dbReference type="EMBL" id="CAUYUE010000005">
    <property type="protein sequence ID" value="CAK0779240.1"/>
    <property type="molecule type" value="Genomic_DNA"/>
</dbReference>
<evidence type="ECO:0000313" key="1">
    <source>
        <dbReference type="EMBL" id="CAK0779240.1"/>
    </source>
</evidence>
<evidence type="ECO:0008006" key="3">
    <source>
        <dbReference type="Google" id="ProtNLM"/>
    </source>
</evidence>
<accession>A0AAV1I6J4</accession>
<reference evidence="1 2" key="1">
    <citation type="submission" date="2023-10" db="EMBL/GenBank/DDBJ databases">
        <authorList>
            <person name="Maclean D."/>
            <person name="Macfadyen A."/>
        </authorList>
    </citation>
    <scope>NUCLEOTIDE SEQUENCE [LARGE SCALE GENOMIC DNA]</scope>
</reference>
<dbReference type="Proteomes" id="UP001314263">
    <property type="component" value="Unassembled WGS sequence"/>
</dbReference>
<gene>
    <name evidence="1" type="ORF">CVIRNUC_004724</name>
</gene>
<sequence>MTDEPVRTYLNYRPPEQCYTLQELDITYGQAISDYAISSPFQLLSSTGIEALKSEILAEEVQSQCKFSCERTACCLRGVSRYCPLLKRLWSSQEVTDIVSKIAGVKLKPVMDYELGVCNIQVPDARGDDALVDDWHTDSYPFVAIVMLSDTAGLVGGETLVKRGDGSVLPFAFPSAGSCLVMQGQHVVHCGRRMVSGPGERVTMVTSYVPADPCLPDRSIMKGTWRVSHRSQLYYGWAKYRFASLAAQANARLSALENRPEAAVEEEDVQDIMAWLTHMEDFTRKTREEMLSCEAAYGQLKSAQAVSQQA</sequence>
<organism evidence="1 2">
    <name type="scientific">Coccomyxa viridis</name>
    <dbReference type="NCBI Taxonomy" id="1274662"/>
    <lineage>
        <taxon>Eukaryota</taxon>
        <taxon>Viridiplantae</taxon>
        <taxon>Chlorophyta</taxon>
        <taxon>core chlorophytes</taxon>
        <taxon>Trebouxiophyceae</taxon>
        <taxon>Trebouxiophyceae incertae sedis</taxon>
        <taxon>Coccomyxaceae</taxon>
        <taxon>Coccomyxa</taxon>
    </lineage>
</organism>
<dbReference type="PANTHER" id="PTHR41677">
    <property type="entry name" value="YALI0B19030P"/>
    <property type="match status" value="1"/>
</dbReference>
<dbReference type="PANTHER" id="PTHR41677:SF1">
    <property type="entry name" value="FE2OG DIOXYGENASE DOMAIN-CONTAINING PROTEIN"/>
    <property type="match status" value="1"/>
</dbReference>